<name>A0AAE2ZTX2_9HYPH</name>
<feature type="transmembrane region" description="Helical" evidence="1">
    <location>
        <begin position="156"/>
        <end position="173"/>
    </location>
</feature>
<sequence length="215" mass="23757">MDFTDLIQLLHHIWSGALRFDPQIYDPSGMDDATRFVSVLIVILAGASILIGQCFALFLVSASPVGFLLGLLFNGLSLAIRLGVWMAASVMVASLFFDTVLPPWNFISIIFIATSPLVFGFLAVLPSVGNVVLFVLYGWTTLNMMYGMFYAAKVPFLSGALCALSGWIVMSLVERLFFSRSRAAHSGGFLFASRRLSRYSSEQIADYVKQRIMNR</sequence>
<proteinExistence type="predicted"/>
<feature type="transmembrane region" description="Helical" evidence="1">
    <location>
        <begin position="67"/>
        <end position="97"/>
    </location>
</feature>
<keyword evidence="1" id="KW-1133">Transmembrane helix</keyword>
<evidence type="ECO:0000256" key="1">
    <source>
        <dbReference type="SAM" id="Phobius"/>
    </source>
</evidence>
<gene>
    <name evidence="2" type="ORF">K1W69_25105</name>
</gene>
<feature type="transmembrane region" description="Helical" evidence="1">
    <location>
        <begin position="36"/>
        <end position="60"/>
    </location>
</feature>
<keyword evidence="3" id="KW-1185">Reference proteome</keyword>
<protein>
    <recommendedName>
        <fullName evidence="4">Yip1 domain-containing protein</fullName>
    </recommendedName>
</protein>
<dbReference type="RefSeq" id="WP_220231213.1">
    <property type="nucleotide sequence ID" value="NZ_JAICBX010000006.1"/>
</dbReference>
<evidence type="ECO:0000313" key="3">
    <source>
        <dbReference type="Proteomes" id="UP001196509"/>
    </source>
</evidence>
<organism evidence="2 3">
    <name type="scientific">Flavimaribacter sediminis</name>
    <dbReference type="NCBI Taxonomy" id="2865987"/>
    <lineage>
        <taxon>Bacteria</taxon>
        <taxon>Pseudomonadati</taxon>
        <taxon>Pseudomonadota</taxon>
        <taxon>Alphaproteobacteria</taxon>
        <taxon>Hyphomicrobiales</taxon>
        <taxon>Rhizobiaceae</taxon>
        <taxon>Flavimaribacter</taxon>
    </lineage>
</organism>
<comment type="caution">
    <text evidence="2">The sequence shown here is derived from an EMBL/GenBank/DDBJ whole genome shotgun (WGS) entry which is preliminary data.</text>
</comment>
<keyword evidence="1" id="KW-0472">Membrane</keyword>
<keyword evidence="1" id="KW-0812">Transmembrane</keyword>
<dbReference type="AlphaFoldDB" id="A0AAE2ZTX2"/>
<accession>A0AAE2ZTX2</accession>
<dbReference type="EMBL" id="JAICBX010000006">
    <property type="protein sequence ID" value="MBW8640495.1"/>
    <property type="molecule type" value="Genomic_DNA"/>
</dbReference>
<reference evidence="2" key="1">
    <citation type="submission" date="2021-08" db="EMBL/GenBank/DDBJ databases">
        <title>Hoeflea bacterium WL0058 sp. nov., isolated from the sediment.</title>
        <authorList>
            <person name="Wang L."/>
            <person name="Zhang D."/>
        </authorList>
    </citation>
    <scope>NUCLEOTIDE SEQUENCE</scope>
    <source>
        <strain evidence="2">WL0058</strain>
    </source>
</reference>
<feature type="transmembrane region" description="Helical" evidence="1">
    <location>
        <begin position="103"/>
        <end position="124"/>
    </location>
</feature>
<evidence type="ECO:0000313" key="2">
    <source>
        <dbReference type="EMBL" id="MBW8640495.1"/>
    </source>
</evidence>
<dbReference type="Proteomes" id="UP001196509">
    <property type="component" value="Unassembled WGS sequence"/>
</dbReference>
<feature type="transmembrane region" description="Helical" evidence="1">
    <location>
        <begin position="131"/>
        <end position="150"/>
    </location>
</feature>
<evidence type="ECO:0008006" key="4">
    <source>
        <dbReference type="Google" id="ProtNLM"/>
    </source>
</evidence>